<dbReference type="AlphaFoldDB" id="A0A7W7K166"/>
<evidence type="ECO:0000256" key="2">
    <source>
        <dbReference type="ARBA" id="ARBA00022475"/>
    </source>
</evidence>
<dbReference type="EMBL" id="JACHLN010000001">
    <property type="protein sequence ID" value="MBB4838480.1"/>
    <property type="molecule type" value="Genomic_DNA"/>
</dbReference>
<keyword evidence="8" id="KW-1185">Reference proteome</keyword>
<feature type="transmembrane region" description="Helical" evidence="6">
    <location>
        <begin position="6"/>
        <end position="28"/>
    </location>
</feature>
<protein>
    <submittedName>
        <fullName evidence="7">Threonine/homoserine/homoserine lactone efflux protein</fullName>
    </submittedName>
</protein>
<keyword evidence="3 6" id="KW-0812">Transmembrane</keyword>
<dbReference type="GO" id="GO:0005886">
    <property type="term" value="C:plasma membrane"/>
    <property type="evidence" value="ECO:0007669"/>
    <property type="project" value="UniProtKB-SubCell"/>
</dbReference>
<dbReference type="RefSeq" id="WP_184164679.1">
    <property type="nucleotide sequence ID" value="NZ_JACHLN010000001.1"/>
</dbReference>
<evidence type="ECO:0000256" key="4">
    <source>
        <dbReference type="ARBA" id="ARBA00022989"/>
    </source>
</evidence>
<keyword evidence="5 6" id="KW-0472">Membrane</keyword>
<dbReference type="InterPro" id="IPR001123">
    <property type="entry name" value="LeuE-type"/>
</dbReference>
<evidence type="ECO:0000256" key="6">
    <source>
        <dbReference type="SAM" id="Phobius"/>
    </source>
</evidence>
<dbReference type="GO" id="GO:0015171">
    <property type="term" value="F:amino acid transmembrane transporter activity"/>
    <property type="evidence" value="ECO:0007669"/>
    <property type="project" value="TreeGrafter"/>
</dbReference>
<reference evidence="7 8" key="1">
    <citation type="submission" date="2020-08" db="EMBL/GenBank/DDBJ databases">
        <title>Functional genomics of gut bacteria from endangered species of beetles.</title>
        <authorList>
            <person name="Carlos-Shanley C."/>
        </authorList>
    </citation>
    <scope>NUCLEOTIDE SEQUENCE [LARGE SCALE GENOMIC DNA]</scope>
    <source>
        <strain evidence="7 8">S00224</strain>
    </source>
</reference>
<keyword evidence="2" id="KW-1003">Cell membrane</keyword>
<dbReference type="Pfam" id="PF01810">
    <property type="entry name" value="LysE"/>
    <property type="match status" value="1"/>
</dbReference>
<feature type="transmembrane region" description="Helical" evidence="6">
    <location>
        <begin position="40"/>
        <end position="64"/>
    </location>
</feature>
<dbReference type="PANTHER" id="PTHR30086">
    <property type="entry name" value="ARGININE EXPORTER PROTEIN ARGO"/>
    <property type="match status" value="1"/>
</dbReference>
<dbReference type="PIRSF" id="PIRSF006324">
    <property type="entry name" value="LeuE"/>
    <property type="match status" value="1"/>
</dbReference>
<accession>A0A7W7K166</accession>
<comment type="subcellular location">
    <subcellularLocation>
        <location evidence="1">Cell membrane</location>
        <topology evidence="1">Multi-pass membrane protein</topology>
    </subcellularLocation>
</comment>
<dbReference type="PANTHER" id="PTHR30086:SF20">
    <property type="entry name" value="ARGININE EXPORTER PROTEIN ARGO-RELATED"/>
    <property type="match status" value="1"/>
</dbReference>
<evidence type="ECO:0000256" key="1">
    <source>
        <dbReference type="ARBA" id="ARBA00004651"/>
    </source>
</evidence>
<keyword evidence="4 6" id="KW-1133">Transmembrane helix</keyword>
<organism evidence="7 8">
    <name type="scientific">Sphingomonas kyeonggiensis</name>
    <dbReference type="NCBI Taxonomy" id="1268553"/>
    <lineage>
        <taxon>Bacteria</taxon>
        <taxon>Pseudomonadati</taxon>
        <taxon>Pseudomonadota</taxon>
        <taxon>Alphaproteobacteria</taxon>
        <taxon>Sphingomonadales</taxon>
        <taxon>Sphingomonadaceae</taxon>
        <taxon>Sphingomonas</taxon>
    </lineage>
</organism>
<evidence type="ECO:0000313" key="8">
    <source>
        <dbReference type="Proteomes" id="UP000575241"/>
    </source>
</evidence>
<proteinExistence type="predicted"/>
<evidence type="ECO:0000256" key="5">
    <source>
        <dbReference type="ARBA" id="ARBA00023136"/>
    </source>
</evidence>
<evidence type="ECO:0000256" key="3">
    <source>
        <dbReference type="ARBA" id="ARBA00022692"/>
    </source>
</evidence>
<name>A0A7W7K166_9SPHN</name>
<comment type="caution">
    <text evidence="7">The sequence shown here is derived from an EMBL/GenBank/DDBJ whole genome shotgun (WGS) entry which is preliminary data.</text>
</comment>
<feature type="transmembrane region" description="Helical" evidence="6">
    <location>
        <begin position="112"/>
        <end position="137"/>
    </location>
</feature>
<sequence length="206" mass="21079">MADHSLLAWTLLSVGLVLTPGPDTMLVAGHAARGGVRAGLAAVSGVALGGLWYMALCGFGFLAVLTVFPALFTVVKTAGAIYLAWLGYKLIRGAVRPAPAATTAAPALGKPFWQGLLTTALNPKVALFFLAILPQFVGTGPEAPLKGALLIAVPYVLGAFWLAGVAFVAARAGRAAKQSSAMRWIEGVLGVAFVGLAGRLALARNT</sequence>
<feature type="transmembrane region" description="Helical" evidence="6">
    <location>
        <begin position="70"/>
        <end position="91"/>
    </location>
</feature>
<feature type="transmembrane region" description="Helical" evidence="6">
    <location>
        <begin position="184"/>
        <end position="202"/>
    </location>
</feature>
<gene>
    <name evidence="7" type="ORF">HNP52_001531</name>
</gene>
<dbReference type="Proteomes" id="UP000575241">
    <property type="component" value="Unassembled WGS sequence"/>
</dbReference>
<evidence type="ECO:0000313" key="7">
    <source>
        <dbReference type="EMBL" id="MBB4838480.1"/>
    </source>
</evidence>
<feature type="transmembrane region" description="Helical" evidence="6">
    <location>
        <begin position="149"/>
        <end position="172"/>
    </location>
</feature>